<dbReference type="CDD" id="cd13944">
    <property type="entry name" value="lytB_ispH"/>
    <property type="match status" value="1"/>
</dbReference>
<dbReference type="Gene3D" id="3.40.1010.20">
    <property type="entry name" value="4-hydroxy-3-methylbut-2-enyl diphosphate reductase, catalytic domain"/>
    <property type="match status" value="2"/>
</dbReference>
<dbReference type="PANTHER" id="PTHR31619">
    <property type="entry name" value="4-HYDROXY-3-METHYLBUT-2-ENYL DIPHOSPHATE REDUCTASE, CHLOROPLASTIC"/>
    <property type="match status" value="1"/>
</dbReference>
<accession>A0ABP8KI33</accession>
<organism evidence="9 10">
    <name type="scientific">Nibrella viscosa</name>
    <dbReference type="NCBI Taxonomy" id="1084524"/>
    <lineage>
        <taxon>Bacteria</taxon>
        <taxon>Pseudomonadati</taxon>
        <taxon>Bacteroidota</taxon>
        <taxon>Cytophagia</taxon>
        <taxon>Cytophagales</taxon>
        <taxon>Spirosomataceae</taxon>
        <taxon>Nibrella</taxon>
    </lineage>
</organism>
<dbReference type="NCBIfam" id="TIGR00216">
    <property type="entry name" value="ispH_lytB"/>
    <property type="match status" value="1"/>
</dbReference>
<evidence type="ECO:0000256" key="1">
    <source>
        <dbReference type="ARBA" id="ARBA00001966"/>
    </source>
</evidence>
<keyword evidence="2" id="KW-0004">4Fe-4S</keyword>
<keyword evidence="6" id="KW-0411">Iron-sulfur</keyword>
<keyword evidence="3" id="KW-0479">Metal-binding</keyword>
<dbReference type="EMBL" id="BAABHB010000005">
    <property type="protein sequence ID" value="GAA4407527.1"/>
    <property type="molecule type" value="Genomic_DNA"/>
</dbReference>
<keyword evidence="5" id="KW-0408">Iron</keyword>
<evidence type="ECO:0000256" key="4">
    <source>
        <dbReference type="ARBA" id="ARBA00023002"/>
    </source>
</evidence>
<evidence type="ECO:0000256" key="5">
    <source>
        <dbReference type="ARBA" id="ARBA00023004"/>
    </source>
</evidence>
<evidence type="ECO:0000256" key="7">
    <source>
        <dbReference type="ARBA" id="ARBA00046313"/>
    </source>
</evidence>
<comment type="pathway">
    <text evidence="7">Isoprenoid biosynthesis; isopentenyl diphosphate biosynthesis via DXP pathway; isopentenyl diphosphate from 1-deoxy-D-xylulose 5-phosphate: step 6/6.</text>
</comment>
<comment type="pathway">
    <text evidence="8">Isoprenoid biosynthesis; dimethylallyl diphosphate biosynthesis; dimethylallyl diphosphate from (2E)-4-hydroxy-3-methylbutenyl diphosphate: step 1/1.</text>
</comment>
<dbReference type="NCBIfam" id="NF009911">
    <property type="entry name" value="PRK13371.1"/>
    <property type="match status" value="1"/>
</dbReference>
<evidence type="ECO:0000256" key="6">
    <source>
        <dbReference type="ARBA" id="ARBA00023014"/>
    </source>
</evidence>
<keyword evidence="10" id="KW-1185">Reference proteome</keyword>
<evidence type="ECO:0000313" key="10">
    <source>
        <dbReference type="Proteomes" id="UP001500936"/>
    </source>
</evidence>
<gene>
    <name evidence="9" type="ORF">GCM10023187_28220</name>
</gene>
<evidence type="ECO:0000256" key="8">
    <source>
        <dbReference type="ARBA" id="ARBA00046314"/>
    </source>
</evidence>
<sequence>MKSFNIPDYYRSTIVSPLKELRRKRDKLKRDFSPTLLDFGPVQILLARHFGFCYGVENAIEIAYKAISENPKKRIFLLSEMIHNPEVNGDLLSRGVRFLMDTAGRQLVPWEELTQDDIVIIPAFGTTLETQQKLSAIGLDVERYNTTCPFVEKVWNKANQIGQKAYTVVVHGKPTHEETRATFSHSKEAAPTVVVKDLAQAQRLAKYITGELPREQFFQEFNGQYSEGFDPARDLQRIGVVNQTTMLASDTQGIADYLKQVMIQTYTLLPDEVERRFANTRDTLCYATNDNQDATYELLTNKADFAIVAGGYNSSNTSHIVELCEEKLPTYFIESEQKILTPTLIRHFDLHQREEVVTENYLPTHEPATILLTCGASCPDAVVEGILLKLVSFFPNARSLATVMTDIQQSYSA</sequence>
<proteinExistence type="predicted"/>
<reference evidence="10" key="1">
    <citation type="journal article" date="2019" name="Int. J. Syst. Evol. Microbiol.">
        <title>The Global Catalogue of Microorganisms (GCM) 10K type strain sequencing project: providing services to taxonomists for standard genome sequencing and annotation.</title>
        <authorList>
            <consortium name="The Broad Institute Genomics Platform"/>
            <consortium name="The Broad Institute Genome Sequencing Center for Infectious Disease"/>
            <person name="Wu L."/>
            <person name="Ma J."/>
        </authorList>
    </citation>
    <scope>NUCLEOTIDE SEQUENCE [LARGE SCALE GENOMIC DNA]</scope>
    <source>
        <strain evidence="10">JCM 17925</strain>
    </source>
</reference>
<keyword evidence="4" id="KW-0560">Oxidoreductase</keyword>
<evidence type="ECO:0000313" key="9">
    <source>
        <dbReference type="EMBL" id="GAA4407527.1"/>
    </source>
</evidence>
<comment type="cofactor">
    <cofactor evidence="1">
        <name>[4Fe-4S] cluster</name>
        <dbReference type="ChEBI" id="CHEBI:49883"/>
    </cofactor>
</comment>
<dbReference type="InterPro" id="IPR003451">
    <property type="entry name" value="LytB/IspH"/>
</dbReference>
<dbReference type="Gene3D" id="3.40.50.11270">
    <property type="match status" value="1"/>
</dbReference>
<evidence type="ECO:0000256" key="3">
    <source>
        <dbReference type="ARBA" id="ARBA00022723"/>
    </source>
</evidence>
<comment type="caution">
    <text evidence="9">The sequence shown here is derived from an EMBL/GenBank/DDBJ whole genome shotgun (WGS) entry which is preliminary data.</text>
</comment>
<dbReference type="RefSeq" id="WP_345268170.1">
    <property type="nucleotide sequence ID" value="NZ_BAABHB010000005.1"/>
</dbReference>
<dbReference type="Proteomes" id="UP001500936">
    <property type="component" value="Unassembled WGS sequence"/>
</dbReference>
<dbReference type="PANTHER" id="PTHR31619:SF5">
    <property type="entry name" value="4-HYDROXY-3-METHYLBUT-2-ENYL DIPHOSPHATE REDUCTASE, CHLOROPLASTIC"/>
    <property type="match status" value="1"/>
</dbReference>
<dbReference type="Pfam" id="PF02401">
    <property type="entry name" value="LYTB"/>
    <property type="match status" value="1"/>
</dbReference>
<name>A0ABP8KI33_9BACT</name>
<protein>
    <submittedName>
        <fullName evidence="9">4-hydroxy-3-methylbut-2-enyl diphosphate reductase</fullName>
    </submittedName>
</protein>
<evidence type="ECO:0000256" key="2">
    <source>
        <dbReference type="ARBA" id="ARBA00022485"/>
    </source>
</evidence>